<feature type="transmembrane region" description="Helical" evidence="10">
    <location>
        <begin position="71"/>
        <end position="96"/>
    </location>
</feature>
<dbReference type="InterPro" id="IPR000515">
    <property type="entry name" value="MetI-like"/>
</dbReference>
<dbReference type="InterPro" id="IPR051408">
    <property type="entry name" value="Phosphate_transprt_permease"/>
</dbReference>
<keyword evidence="8 10" id="KW-1133">Transmembrane helix</keyword>
<evidence type="ECO:0000256" key="7">
    <source>
        <dbReference type="ARBA" id="ARBA00022692"/>
    </source>
</evidence>
<dbReference type="InterPro" id="IPR035906">
    <property type="entry name" value="MetI-like_sf"/>
</dbReference>
<protein>
    <recommendedName>
        <fullName evidence="3 10">Phosphate transport system permease protein PstA</fullName>
    </recommendedName>
</protein>
<dbReference type="Pfam" id="PF00528">
    <property type="entry name" value="BPD_transp_1"/>
    <property type="match status" value="1"/>
</dbReference>
<evidence type="ECO:0000256" key="5">
    <source>
        <dbReference type="ARBA" id="ARBA00022475"/>
    </source>
</evidence>
<evidence type="ECO:0000313" key="13">
    <source>
        <dbReference type="Proteomes" id="UP000554342"/>
    </source>
</evidence>
<dbReference type="InterPro" id="IPR005672">
    <property type="entry name" value="Phosphate_PstA"/>
</dbReference>
<evidence type="ECO:0000256" key="4">
    <source>
        <dbReference type="ARBA" id="ARBA00022448"/>
    </source>
</evidence>
<evidence type="ECO:0000256" key="1">
    <source>
        <dbReference type="ARBA" id="ARBA00004651"/>
    </source>
</evidence>
<keyword evidence="5 10" id="KW-1003">Cell membrane</keyword>
<evidence type="ECO:0000256" key="2">
    <source>
        <dbReference type="ARBA" id="ARBA00007069"/>
    </source>
</evidence>
<dbReference type="GO" id="GO:0005315">
    <property type="term" value="F:phosphate transmembrane transporter activity"/>
    <property type="evidence" value="ECO:0007669"/>
    <property type="project" value="InterPro"/>
</dbReference>
<comment type="similarity">
    <text evidence="2 10">Belongs to the binding-protein-dependent transport system permease family. CysTW subfamily.</text>
</comment>
<comment type="caution">
    <text evidence="12">The sequence shown here is derived from an EMBL/GenBank/DDBJ whole genome shotgun (WGS) entry which is preliminary data.</text>
</comment>
<evidence type="ECO:0000256" key="6">
    <source>
        <dbReference type="ARBA" id="ARBA00022592"/>
    </source>
</evidence>
<keyword evidence="7 10" id="KW-0812">Transmembrane</keyword>
<keyword evidence="9 10" id="KW-0472">Membrane</keyword>
<evidence type="ECO:0000256" key="9">
    <source>
        <dbReference type="ARBA" id="ARBA00023136"/>
    </source>
</evidence>
<dbReference type="PROSITE" id="PS50928">
    <property type="entry name" value="ABC_TM1"/>
    <property type="match status" value="1"/>
</dbReference>
<reference evidence="12 13" key="1">
    <citation type="submission" date="2020-08" db="EMBL/GenBank/DDBJ databases">
        <title>Genomic Encyclopedia of Type Strains, Phase IV (KMG-IV): sequencing the most valuable type-strain genomes for metagenomic binning, comparative biology and taxonomic classification.</title>
        <authorList>
            <person name="Goeker M."/>
        </authorList>
    </citation>
    <scope>NUCLEOTIDE SEQUENCE [LARGE SCALE GENOMIC DNA]</scope>
    <source>
        <strain evidence="12 13">DSM 27203</strain>
    </source>
</reference>
<gene>
    <name evidence="12" type="ORF">FHR23_001634</name>
</gene>
<feature type="transmembrane region" description="Helical" evidence="10">
    <location>
        <begin position="255"/>
        <end position="278"/>
    </location>
</feature>
<dbReference type="GO" id="GO:0035435">
    <property type="term" value="P:phosphate ion transmembrane transport"/>
    <property type="evidence" value="ECO:0007669"/>
    <property type="project" value="InterPro"/>
</dbReference>
<name>A0A840YY68_9SPHN</name>
<dbReference type="SUPFAM" id="SSF161098">
    <property type="entry name" value="MetI-like"/>
    <property type="match status" value="1"/>
</dbReference>
<dbReference type="CDD" id="cd06261">
    <property type="entry name" value="TM_PBP2"/>
    <property type="match status" value="1"/>
</dbReference>
<dbReference type="AlphaFoldDB" id="A0A840YY68"/>
<dbReference type="PANTHER" id="PTHR42922">
    <property type="entry name" value="PHOSPHATE TRANSPORT SYSTEM PERMEASE PROTEIN PSTA"/>
    <property type="match status" value="1"/>
</dbReference>
<evidence type="ECO:0000259" key="11">
    <source>
        <dbReference type="PROSITE" id="PS50928"/>
    </source>
</evidence>
<organism evidence="12 13">
    <name type="scientific">Stakelama sediminis</name>
    <dbReference type="NCBI Taxonomy" id="463200"/>
    <lineage>
        <taxon>Bacteria</taxon>
        <taxon>Pseudomonadati</taxon>
        <taxon>Pseudomonadota</taxon>
        <taxon>Alphaproteobacteria</taxon>
        <taxon>Sphingomonadales</taxon>
        <taxon>Sphingomonadaceae</taxon>
        <taxon>Stakelama</taxon>
    </lineage>
</organism>
<dbReference type="PANTHER" id="PTHR42922:SF1">
    <property type="entry name" value="PHOSPHATE TRANSPORT SYSTEM PERMEASE PROTEIN PSTA"/>
    <property type="match status" value="1"/>
</dbReference>
<feature type="transmembrane region" description="Helical" evidence="10">
    <location>
        <begin position="108"/>
        <end position="129"/>
    </location>
</feature>
<dbReference type="Gene3D" id="1.10.3720.10">
    <property type="entry name" value="MetI-like"/>
    <property type="match status" value="1"/>
</dbReference>
<evidence type="ECO:0000256" key="10">
    <source>
        <dbReference type="RuleBase" id="RU363043"/>
    </source>
</evidence>
<feature type="transmembrane region" description="Helical" evidence="10">
    <location>
        <begin position="189"/>
        <end position="209"/>
    </location>
</feature>
<keyword evidence="4" id="KW-0813">Transport</keyword>
<feature type="transmembrane region" description="Helical" evidence="10">
    <location>
        <begin position="21"/>
        <end position="42"/>
    </location>
</feature>
<dbReference type="EMBL" id="JACIJI010000002">
    <property type="protein sequence ID" value="MBB5718711.1"/>
    <property type="molecule type" value="Genomic_DNA"/>
</dbReference>
<proteinExistence type="inferred from homology"/>
<comment type="subcellular location">
    <subcellularLocation>
        <location evidence="10">Cell inner membrane</location>
        <topology evidence="10">Multi-pass membrane protein</topology>
    </subcellularLocation>
    <subcellularLocation>
        <location evidence="1">Cell membrane</location>
        <topology evidence="1">Multi-pass membrane protein</topology>
    </subcellularLocation>
</comment>
<dbReference type="GO" id="GO:0005886">
    <property type="term" value="C:plasma membrane"/>
    <property type="evidence" value="ECO:0007669"/>
    <property type="project" value="UniProtKB-SubCell"/>
</dbReference>
<sequence>MNRASSPRARRRQAVSKIFSVACLGATMVAVIALALILWTLVTKGAAALSPGLFTQDQPAPGSVGGLRNAIVGSLIMCAIGMVIALVVGILAGTWLAEYGRGTKRASVVRFFNDVLLSAPSILVGLFIYELMVRPFHGFSGYAGAVALAFLATPIVVRTTEDILTLQPDALREAGMALGAGHGHVIRTVLWRAAGAGIVTGGLLGFARISGETAPLLFTSLGSQFVQADPSQPMASLPTTIFQFALSAFPDWQRLAWAGALLIAVAVLVANIAGRLLGNRSHRP</sequence>
<keyword evidence="6" id="KW-0592">Phosphate transport</keyword>
<evidence type="ECO:0000256" key="8">
    <source>
        <dbReference type="ARBA" id="ARBA00022989"/>
    </source>
</evidence>
<keyword evidence="13" id="KW-1185">Reference proteome</keyword>
<dbReference type="NCBIfam" id="TIGR00974">
    <property type="entry name" value="3a0107s02c"/>
    <property type="match status" value="1"/>
</dbReference>
<accession>A0A840YY68</accession>
<feature type="domain" description="ABC transmembrane type-1" evidence="11">
    <location>
        <begin position="71"/>
        <end position="274"/>
    </location>
</feature>
<dbReference type="Proteomes" id="UP000554342">
    <property type="component" value="Unassembled WGS sequence"/>
</dbReference>
<feature type="transmembrane region" description="Helical" evidence="10">
    <location>
        <begin position="135"/>
        <end position="157"/>
    </location>
</feature>
<dbReference type="RefSeq" id="WP_184002701.1">
    <property type="nucleotide sequence ID" value="NZ_BAABIF010000013.1"/>
</dbReference>
<evidence type="ECO:0000256" key="3">
    <source>
        <dbReference type="ARBA" id="ARBA00016864"/>
    </source>
</evidence>
<evidence type="ECO:0000313" key="12">
    <source>
        <dbReference type="EMBL" id="MBB5718711.1"/>
    </source>
</evidence>